<dbReference type="EMBL" id="KQ474085">
    <property type="protein sequence ID" value="KPV72932.1"/>
    <property type="molecule type" value="Genomic_DNA"/>
</dbReference>
<dbReference type="GO" id="GO:0005634">
    <property type="term" value="C:nucleus"/>
    <property type="evidence" value="ECO:0007669"/>
    <property type="project" value="TreeGrafter"/>
</dbReference>
<keyword evidence="11" id="KW-1185">Reference proteome</keyword>
<dbReference type="RefSeq" id="XP_018268981.1">
    <property type="nucleotide sequence ID" value="XM_018412878.1"/>
</dbReference>
<dbReference type="OrthoDB" id="541276at2759"/>
<keyword evidence="4" id="KW-0547">Nucleotide-binding</keyword>
<keyword evidence="5" id="KW-0418">Kinase</keyword>
<name>A0A0P9EUX9_RHOGW</name>
<dbReference type="Pfam" id="PF00069">
    <property type="entry name" value="Pkinase"/>
    <property type="match status" value="1"/>
</dbReference>
<comment type="catalytic activity">
    <reaction evidence="7">
        <text>L-threonyl-[protein] + ATP = O-phospho-L-threonyl-[protein] + ADP + H(+)</text>
        <dbReference type="Rhea" id="RHEA:46608"/>
        <dbReference type="Rhea" id="RHEA-COMP:11060"/>
        <dbReference type="Rhea" id="RHEA-COMP:11605"/>
        <dbReference type="ChEBI" id="CHEBI:15378"/>
        <dbReference type="ChEBI" id="CHEBI:30013"/>
        <dbReference type="ChEBI" id="CHEBI:30616"/>
        <dbReference type="ChEBI" id="CHEBI:61977"/>
        <dbReference type="ChEBI" id="CHEBI:456216"/>
        <dbReference type="EC" id="2.7.11.1"/>
    </reaction>
</comment>
<dbReference type="PANTHER" id="PTHR24343">
    <property type="entry name" value="SERINE/THREONINE KINASE"/>
    <property type="match status" value="1"/>
</dbReference>
<reference evidence="10 11" key="1">
    <citation type="journal article" date="2015" name="Front. Microbiol.">
        <title>Genome sequence of the plant growth promoting endophytic yeast Rhodotorula graminis WP1.</title>
        <authorList>
            <person name="Firrincieli A."/>
            <person name="Otillar R."/>
            <person name="Salamov A."/>
            <person name="Schmutz J."/>
            <person name="Khan Z."/>
            <person name="Redman R.S."/>
            <person name="Fleck N.D."/>
            <person name="Lindquist E."/>
            <person name="Grigoriev I.V."/>
            <person name="Doty S.L."/>
        </authorList>
    </citation>
    <scope>NUCLEOTIDE SEQUENCE [LARGE SCALE GENOMIC DNA]</scope>
    <source>
        <strain evidence="10 11">WP1</strain>
    </source>
</reference>
<dbReference type="STRING" id="578459.A0A0P9EUX9"/>
<dbReference type="AlphaFoldDB" id="A0A0P9EUX9"/>
<dbReference type="GO" id="GO:0004674">
    <property type="term" value="F:protein serine/threonine kinase activity"/>
    <property type="evidence" value="ECO:0007669"/>
    <property type="project" value="UniProtKB-KW"/>
</dbReference>
<dbReference type="EC" id="2.7.11.1" evidence="1"/>
<evidence type="ECO:0000256" key="6">
    <source>
        <dbReference type="ARBA" id="ARBA00022840"/>
    </source>
</evidence>
<feature type="domain" description="Protein kinase" evidence="9">
    <location>
        <begin position="1"/>
        <end position="159"/>
    </location>
</feature>
<dbReference type="InterPro" id="IPR000719">
    <property type="entry name" value="Prot_kinase_dom"/>
</dbReference>
<dbReference type="Gene3D" id="1.10.510.10">
    <property type="entry name" value="Transferase(Phosphotransferase) domain 1"/>
    <property type="match status" value="1"/>
</dbReference>
<accession>A0A0P9EUX9</accession>
<evidence type="ECO:0000256" key="4">
    <source>
        <dbReference type="ARBA" id="ARBA00022741"/>
    </source>
</evidence>
<dbReference type="PROSITE" id="PS50011">
    <property type="entry name" value="PROTEIN_KINASE_DOM"/>
    <property type="match status" value="1"/>
</dbReference>
<dbReference type="SUPFAM" id="SSF56112">
    <property type="entry name" value="Protein kinase-like (PK-like)"/>
    <property type="match status" value="1"/>
</dbReference>
<feature type="non-terminal residue" evidence="10">
    <location>
        <position position="242"/>
    </location>
</feature>
<organism evidence="10 11">
    <name type="scientific">Rhodotorula graminis (strain WP1)</name>
    <dbReference type="NCBI Taxonomy" id="578459"/>
    <lineage>
        <taxon>Eukaryota</taxon>
        <taxon>Fungi</taxon>
        <taxon>Dikarya</taxon>
        <taxon>Basidiomycota</taxon>
        <taxon>Pucciniomycotina</taxon>
        <taxon>Microbotryomycetes</taxon>
        <taxon>Sporidiobolales</taxon>
        <taxon>Sporidiobolaceae</taxon>
        <taxon>Rhodotorula</taxon>
    </lineage>
</organism>
<dbReference type="GO" id="GO:0005737">
    <property type="term" value="C:cytoplasm"/>
    <property type="evidence" value="ECO:0007669"/>
    <property type="project" value="TreeGrafter"/>
</dbReference>
<evidence type="ECO:0000256" key="8">
    <source>
        <dbReference type="ARBA" id="ARBA00048679"/>
    </source>
</evidence>
<comment type="catalytic activity">
    <reaction evidence="8">
        <text>L-seryl-[protein] + ATP = O-phospho-L-seryl-[protein] + ADP + H(+)</text>
        <dbReference type="Rhea" id="RHEA:17989"/>
        <dbReference type="Rhea" id="RHEA-COMP:9863"/>
        <dbReference type="Rhea" id="RHEA-COMP:11604"/>
        <dbReference type="ChEBI" id="CHEBI:15378"/>
        <dbReference type="ChEBI" id="CHEBI:29999"/>
        <dbReference type="ChEBI" id="CHEBI:30616"/>
        <dbReference type="ChEBI" id="CHEBI:83421"/>
        <dbReference type="ChEBI" id="CHEBI:456216"/>
        <dbReference type="EC" id="2.7.11.1"/>
    </reaction>
</comment>
<evidence type="ECO:0000256" key="2">
    <source>
        <dbReference type="ARBA" id="ARBA00022527"/>
    </source>
</evidence>
<evidence type="ECO:0000256" key="7">
    <source>
        <dbReference type="ARBA" id="ARBA00047899"/>
    </source>
</evidence>
<evidence type="ECO:0000313" key="11">
    <source>
        <dbReference type="Proteomes" id="UP000053890"/>
    </source>
</evidence>
<evidence type="ECO:0000256" key="3">
    <source>
        <dbReference type="ARBA" id="ARBA00022679"/>
    </source>
</evidence>
<keyword evidence="3" id="KW-0808">Transferase</keyword>
<keyword evidence="2" id="KW-0723">Serine/threonine-protein kinase</keyword>
<evidence type="ECO:0000313" key="10">
    <source>
        <dbReference type="EMBL" id="KPV72932.1"/>
    </source>
</evidence>
<dbReference type="GO" id="GO:0005524">
    <property type="term" value="F:ATP binding"/>
    <property type="evidence" value="ECO:0007669"/>
    <property type="project" value="UniProtKB-KW"/>
</dbReference>
<dbReference type="Proteomes" id="UP000053890">
    <property type="component" value="Unassembled WGS sequence"/>
</dbReference>
<evidence type="ECO:0000256" key="5">
    <source>
        <dbReference type="ARBA" id="ARBA00022777"/>
    </source>
</evidence>
<protein>
    <recommendedName>
        <fullName evidence="1">non-specific serine/threonine protein kinase</fullName>
        <ecNumber evidence="1">2.7.11.1</ecNumber>
    </recommendedName>
</protein>
<evidence type="ECO:0000256" key="1">
    <source>
        <dbReference type="ARBA" id="ARBA00012513"/>
    </source>
</evidence>
<evidence type="ECO:0000259" key="9">
    <source>
        <dbReference type="PROSITE" id="PS50011"/>
    </source>
</evidence>
<dbReference type="PANTHER" id="PTHR24343:SF449">
    <property type="entry name" value="SERINE_THREONINE PROTEIN KINASE"/>
    <property type="match status" value="1"/>
</dbReference>
<sequence>MCAAVQACHERGISHRDIKPENFIRKGVVVKITDWGLGTMDAECEDFDCGSKPYMAYECRNNLKPTYDPRQADVWSLGLVFLNLLYHRNPWADPSLDDPDFAEYVEDPVGFLQNRFEGMSDEVAHFLADRVFCDVLEVVDGQPKRRVSAGEFGRWASRLVMMMGEGQLGAQHRPPLAHQADSAYSAFEFSPVATMPLSIGGNTSPVPQTASLLSQFAPSTVKQSSIFDDLPSDLRHDLPTVP</sequence>
<dbReference type="GeneID" id="28973327"/>
<keyword evidence="6" id="KW-0067">ATP-binding</keyword>
<dbReference type="InterPro" id="IPR011009">
    <property type="entry name" value="Kinase-like_dom_sf"/>
</dbReference>
<gene>
    <name evidence="10" type="ORF">RHOBADRAFT_29626</name>
</gene>
<proteinExistence type="predicted"/>